<dbReference type="InterPro" id="IPR023198">
    <property type="entry name" value="PGP-like_dom2"/>
</dbReference>
<dbReference type="InterPro" id="IPR051806">
    <property type="entry name" value="HAD-like_SPP"/>
</dbReference>
<evidence type="ECO:0000256" key="1">
    <source>
        <dbReference type="SAM" id="MobiDB-lite"/>
    </source>
</evidence>
<dbReference type="AlphaFoldDB" id="A0A158H2Q0"/>
<feature type="compositionally biased region" description="Polar residues" evidence="1">
    <location>
        <begin position="15"/>
        <end position="24"/>
    </location>
</feature>
<dbReference type="Pfam" id="PF00702">
    <property type="entry name" value="Hydrolase"/>
    <property type="match status" value="1"/>
</dbReference>
<dbReference type="SFLD" id="SFLDG01129">
    <property type="entry name" value="C1.5:_HAD__Beta-PGM__Phosphata"/>
    <property type="match status" value="1"/>
</dbReference>
<feature type="region of interest" description="Disordered" evidence="1">
    <location>
        <begin position="15"/>
        <end position="35"/>
    </location>
</feature>
<protein>
    <submittedName>
        <fullName evidence="2">HAD family hydrolase</fullName>
    </submittedName>
</protein>
<proteinExistence type="predicted"/>
<dbReference type="PANTHER" id="PTHR43481:SF4">
    <property type="entry name" value="GLYCEROL-1-PHOSPHATE PHOSPHOHYDROLASE 1-RELATED"/>
    <property type="match status" value="1"/>
</dbReference>
<evidence type="ECO:0000313" key="3">
    <source>
        <dbReference type="Proteomes" id="UP000054683"/>
    </source>
</evidence>
<keyword evidence="2" id="KW-0378">Hydrolase</keyword>
<dbReference type="Gene3D" id="1.10.150.240">
    <property type="entry name" value="Putative phosphatase, domain 2"/>
    <property type="match status" value="1"/>
</dbReference>
<dbReference type="PANTHER" id="PTHR43481">
    <property type="entry name" value="FRUCTOSE-1-PHOSPHATE PHOSPHATASE"/>
    <property type="match status" value="1"/>
</dbReference>
<dbReference type="Proteomes" id="UP000054683">
    <property type="component" value="Unassembled WGS sequence"/>
</dbReference>
<dbReference type="Gene3D" id="3.40.50.1000">
    <property type="entry name" value="HAD superfamily/HAD-like"/>
    <property type="match status" value="1"/>
</dbReference>
<evidence type="ECO:0000313" key="2">
    <source>
        <dbReference type="EMBL" id="SAL38219.1"/>
    </source>
</evidence>
<dbReference type="EMBL" id="FCOK02000023">
    <property type="protein sequence ID" value="SAL38219.1"/>
    <property type="molecule type" value="Genomic_DNA"/>
</dbReference>
<dbReference type="SUPFAM" id="SSF56784">
    <property type="entry name" value="HAD-like"/>
    <property type="match status" value="1"/>
</dbReference>
<gene>
    <name evidence="2" type="ORF">AWB69_03739</name>
</gene>
<dbReference type="InterPro" id="IPR023214">
    <property type="entry name" value="HAD_sf"/>
</dbReference>
<organism evidence="2 3">
    <name type="scientific">Caballeronia udeis</name>
    <dbReference type="NCBI Taxonomy" id="1232866"/>
    <lineage>
        <taxon>Bacteria</taxon>
        <taxon>Pseudomonadati</taxon>
        <taxon>Pseudomonadota</taxon>
        <taxon>Betaproteobacteria</taxon>
        <taxon>Burkholderiales</taxon>
        <taxon>Burkholderiaceae</taxon>
        <taxon>Caballeronia</taxon>
    </lineage>
</organism>
<name>A0A158H2Q0_9BURK</name>
<reference evidence="2 3" key="1">
    <citation type="submission" date="2016-01" db="EMBL/GenBank/DDBJ databases">
        <authorList>
            <person name="Oliw E.H."/>
        </authorList>
    </citation>
    <scope>NUCLEOTIDE SEQUENCE [LARGE SCALE GENOMIC DNA]</scope>
    <source>
        <strain evidence="2">LMG 27134</strain>
    </source>
</reference>
<dbReference type="SFLD" id="SFLDS00003">
    <property type="entry name" value="Haloacid_Dehalogenase"/>
    <property type="match status" value="1"/>
</dbReference>
<dbReference type="InterPro" id="IPR036412">
    <property type="entry name" value="HAD-like_sf"/>
</dbReference>
<accession>A0A158H2Q0</accession>
<dbReference type="GO" id="GO:0050308">
    <property type="term" value="F:sugar-phosphatase activity"/>
    <property type="evidence" value="ECO:0007669"/>
    <property type="project" value="TreeGrafter"/>
</dbReference>
<sequence length="224" mass="24762">MYWQLFIDIEQTGLTGARQRSSTPSAPPSKSMHRSARFPMKSAFIFDLDGTLIDSVYQHVIAWTEALTSEGLSLPVSRIHRKIGMSSELFVKQLLREVGGRINTDRVDRIKKRQKEAFDRLNGQIQPLPGARELLAALTGADIPWAIATSGSPEATASNMEKLSLDTSKTLVLTGDEVEHGKPEPDLFLKAAERLAFRLSARTSLATAYGTCSALGDAMRWDWD</sequence>